<dbReference type="EMBL" id="CAJJDO010000151">
    <property type="protein sequence ID" value="CAD8208538.1"/>
    <property type="molecule type" value="Genomic_DNA"/>
</dbReference>
<keyword evidence="1" id="KW-0812">Transmembrane</keyword>
<feature type="chain" id="PRO_5035774186" evidence="2">
    <location>
        <begin position="17"/>
        <end position="512"/>
    </location>
</feature>
<name>A0A8S1Y664_9CILI</name>
<reference evidence="3" key="1">
    <citation type="submission" date="2021-01" db="EMBL/GenBank/DDBJ databases">
        <authorList>
            <consortium name="Genoscope - CEA"/>
            <person name="William W."/>
        </authorList>
    </citation>
    <scope>NUCLEOTIDE SEQUENCE</scope>
</reference>
<evidence type="ECO:0000313" key="3">
    <source>
        <dbReference type="EMBL" id="CAD8208538.1"/>
    </source>
</evidence>
<evidence type="ECO:0000313" key="4">
    <source>
        <dbReference type="Proteomes" id="UP000689195"/>
    </source>
</evidence>
<gene>
    <name evidence="3" type="ORF">PPENT_87.1.T1510051</name>
</gene>
<comment type="caution">
    <text evidence="3">The sequence shown here is derived from an EMBL/GenBank/DDBJ whole genome shotgun (WGS) entry which is preliminary data.</text>
</comment>
<keyword evidence="4" id="KW-1185">Reference proteome</keyword>
<proteinExistence type="predicted"/>
<organism evidence="3 4">
    <name type="scientific">Paramecium pentaurelia</name>
    <dbReference type="NCBI Taxonomy" id="43138"/>
    <lineage>
        <taxon>Eukaryota</taxon>
        <taxon>Sar</taxon>
        <taxon>Alveolata</taxon>
        <taxon>Ciliophora</taxon>
        <taxon>Intramacronucleata</taxon>
        <taxon>Oligohymenophorea</taxon>
        <taxon>Peniculida</taxon>
        <taxon>Parameciidae</taxon>
        <taxon>Paramecium</taxon>
    </lineage>
</organism>
<evidence type="ECO:0000256" key="1">
    <source>
        <dbReference type="SAM" id="Phobius"/>
    </source>
</evidence>
<accession>A0A8S1Y664</accession>
<dbReference type="AlphaFoldDB" id="A0A8S1Y664"/>
<evidence type="ECO:0000256" key="2">
    <source>
        <dbReference type="SAM" id="SignalP"/>
    </source>
</evidence>
<dbReference type="Proteomes" id="UP000689195">
    <property type="component" value="Unassembled WGS sequence"/>
</dbReference>
<keyword evidence="2" id="KW-0732">Signal</keyword>
<feature type="signal peptide" evidence="2">
    <location>
        <begin position="1"/>
        <end position="16"/>
    </location>
</feature>
<keyword evidence="1" id="KW-1133">Transmembrane helix</keyword>
<keyword evidence="1" id="KW-0472">Membrane</keyword>
<sequence length="512" mass="60340">MLIILVSTIILCTLITEEISQELEKSSEIIFDLNSQRQASITKQSLEVFWVTFFVQLSQPLISLHRLYNFQQLQTNIKVNSQEIRNQNCYHETLIEIQTACYCNLNNSSINSNQDDLINTLQHLIQFNTFLPTHQFGVQQFMGFFDSQTQYLFNYPCLDFTNYTIYEPKTRPWYIEAQKAYNGSNFQQYSIRLTEHYLTIPFNDIRFSIALPLINFSKSMIGALRVHIQSKILQDFINNEQMETNLILTTNDGMLLVSNLFNNSEFELGNDYFYNETKTGFNLEDWQALTYTNVSNCNHFDIGFICRQNKIDNQNYYMMHTSLEQYNLQIILYQNKFSYDQYISNHSIQMKAQIQNELIKGTALLIAIAIVITLISSIFLRIIMKPLQQIANIFQVNKYSSAQSITQRLLKCKISKNYAGIFKKPSCLISKDIFLFCQCVHKFISNFSTTRKKSNMIYKHLDQIKYPLKSDQIPYLLEYQIQFKDNQEYELNQRYIKNLIRTCMVNSNKNEY</sequence>
<feature type="transmembrane region" description="Helical" evidence="1">
    <location>
        <begin position="363"/>
        <end position="383"/>
    </location>
</feature>
<protein>
    <submittedName>
        <fullName evidence="3">Uncharacterized protein</fullName>
    </submittedName>
</protein>
<dbReference type="OrthoDB" id="307589at2759"/>